<accession>A0A0L6ZAW3</accession>
<evidence type="ECO:0000256" key="1">
    <source>
        <dbReference type="SAM" id="Phobius"/>
    </source>
</evidence>
<feature type="transmembrane region" description="Helical" evidence="1">
    <location>
        <begin position="6"/>
        <end position="22"/>
    </location>
</feature>
<organism evidence="2 3">
    <name type="scientific">Clostridium homopropionicum DSM 5847</name>
    <dbReference type="NCBI Taxonomy" id="1121318"/>
    <lineage>
        <taxon>Bacteria</taxon>
        <taxon>Bacillati</taxon>
        <taxon>Bacillota</taxon>
        <taxon>Clostridia</taxon>
        <taxon>Eubacteriales</taxon>
        <taxon>Clostridiaceae</taxon>
        <taxon>Clostridium</taxon>
    </lineage>
</organism>
<gene>
    <name evidence="2" type="ORF">CLHOM_14750</name>
</gene>
<dbReference type="RefSeq" id="WP_052221042.1">
    <property type="nucleotide sequence ID" value="NZ_LHUR01000019.1"/>
</dbReference>
<feature type="transmembrane region" description="Helical" evidence="1">
    <location>
        <begin position="60"/>
        <end position="80"/>
    </location>
</feature>
<reference evidence="3" key="1">
    <citation type="submission" date="2015-08" db="EMBL/GenBank/DDBJ databases">
        <title>Genome sequence of the strict anaerobe Clostridium homopropionicum LuHBu1 (DSM 5847T).</title>
        <authorList>
            <person name="Poehlein A."/>
            <person name="Beck M."/>
            <person name="Schiel-Bengelsdorf B."/>
            <person name="Bengelsdorf F.R."/>
            <person name="Daniel R."/>
            <person name="Duerre P."/>
        </authorList>
    </citation>
    <scope>NUCLEOTIDE SEQUENCE [LARGE SCALE GENOMIC DNA]</scope>
    <source>
        <strain evidence="3">DSM 5847</strain>
    </source>
</reference>
<comment type="caution">
    <text evidence="2">The sequence shown here is derived from an EMBL/GenBank/DDBJ whole genome shotgun (WGS) entry which is preliminary data.</text>
</comment>
<feature type="transmembrane region" description="Helical" evidence="1">
    <location>
        <begin position="34"/>
        <end position="54"/>
    </location>
</feature>
<proteinExistence type="predicted"/>
<protein>
    <recommendedName>
        <fullName evidence="4">PQ loop repeat protein</fullName>
    </recommendedName>
</protein>
<dbReference type="STRING" id="36844.SAMN04488501_1318"/>
<dbReference type="AlphaFoldDB" id="A0A0L6ZAW3"/>
<name>A0A0L6ZAW3_9CLOT</name>
<evidence type="ECO:0008006" key="4">
    <source>
        <dbReference type="Google" id="ProtNLM"/>
    </source>
</evidence>
<keyword evidence="1" id="KW-0472">Membrane</keyword>
<evidence type="ECO:0000313" key="2">
    <source>
        <dbReference type="EMBL" id="KOA20105.1"/>
    </source>
</evidence>
<dbReference type="EMBL" id="LHUR01000019">
    <property type="protein sequence ID" value="KOA20105.1"/>
    <property type="molecule type" value="Genomic_DNA"/>
</dbReference>
<keyword evidence="1" id="KW-1133">Transmembrane helix</keyword>
<keyword evidence="1" id="KW-0812">Transmembrane</keyword>
<dbReference type="PATRIC" id="fig|1121318.3.peg.1482"/>
<keyword evidence="3" id="KW-1185">Reference proteome</keyword>
<sequence>MSETLEAAMVICFGISWPMSIVKSYKARTSKGKSLIFMTLIWIGYICGIGSKLVSSKITYVFIFYVINLIMVSIDIFLYFRNLKLDKLADNK</sequence>
<dbReference type="Proteomes" id="UP000037043">
    <property type="component" value="Unassembled WGS sequence"/>
</dbReference>
<evidence type="ECO:0000313" key="3">
    <source>
        <dbReference type="Proteomes" id="UP000037043"/>
    </source>
</evidence>